<feature type="region of interest" description="Disordered" evidence="1">
    <location>
        <begin position="269"/>
        <end position="290"/>
    </location>
</feature>
<organism evidence="2 3">
    <name type="scientific">Pseudozyma hubeiensis (strain SY62)</name>
    <name type="common">Yeast</name>
    <dbReference type="NCBI Taxonomy" id="1305764"/>
    <lineage>
        <taxon>Eukaryota</taxon>
        <taxon>Fungi</taxon>
        <taxon>Dikarya</taxon>
        <taxon>Basidiomycota</taxon>
        <taxon>Ustilaginomycotina</taxon>
        <taxon>Ustilaginomycetes</taxon>
        <taxon>Ustilaginales</taxon>
        <taxon>Ustilaginaceae</taxon>
        <taxon>Pseudozyma</taxon>
    </lineage>
</organism>
<dbReference type="OrthoDB" id="3361157at2759"/>
<reference evidence="3" key="1">
    <citation type="journal article" date="2013" name="Genome Announc.">
        <title>Draft genome sequence of the basidiomycetous yeast-like fungus Pseudozyma hubeiensis SY62, which produces an abundant amount of the biosurfactant mannosylerythritol lipids.</title>
        <authorList>
            <person name="Konishi M."/>
            <person name="Hatada Y."/>
            <person name="Horiuchi J."/>
        </authorList>
    </citation>
    <scope>NUCLEOTIDE SEQUENCE [LARGE SCALE GENOMIC DNA]</scope>
    <source>
        <strain evidence="3">SY62</strain>
    </source>
</reference>
<dbReference type="GeneID" id="24106173"/>
<keyword evidence="3" id="KW-1185">Reference proteome</keyword>
<dbReference type="eggNOG" id="ENOG502R22G">
    <property type="taxonomic scope" value="Eukaryota"/>
</dbReference>
<gene>
    <name evidence="2" type="ORF">PHSY_000872</name>
</gene>
<evidence type="ECO:0000256" key="1">
    <source>
        <dbReference type="SAM" id="MobiDB-lite"/>
    </source>
</evidence>
<sequence>MDEEQQQGLIDIGYLTTVETSISSTCQVVVGSHLPPRNNEIRKTEFCCTDVLALRKLARPCSLPLPHSPILTHSVLRRIDRHPRQDQLRSELVSSMSIESLAKRQRTGDASTSSTKRSIRKAISTEQRQTIRHAQCLENGISALDRIETLRSGKADRRQIAWSSQNILATASNTRRSSTSSKIRSGHVVVQYPLASSSKSPVKPSCLYPDSAHFTFSSSTGHSQQAGAAIAASLTRTRPVRYNDPTQISFSPCGFYLCAYFTPHHSSSKAHHQPNASQVTSGQAATSSNDLAVPPLATSAETAAQISGNVSASDPTIAASQDASTSILNITPADRPPAVFCVWSRADTAALNDWKLVQTVPCDSTSSTGKRATSSKSDNVLKVDDKGRPVPTDTRQTPPSDGGSVSGASRLFGCVKQAVWLNRRRPIVLSPASSPSSYYGASSFTRLAARGPNCVASASASTDNSGPDQDVALVLFGNHGQVTLMCSRKTDRVAAANSSQNSEDAASPLHAQSAFFTTTLHSLLYTPSVQPSPITLDSAPDLGGDPAEDATSYTSPFSANPSEEGRPFDDEQEYIEDGSLTHLAIGMPANDSALLVASRRNTSSPALIDLTEITIDLRAETVTMITRPLQSASLSLSDYAQVSESADNGPSDGSKAPDLSSDITTLAWAEVGSTGSSRDNDASKSAGLRLVACSAYVEAFDTTADSAALGDTSSNLRTNVATWDLTKVENELSDAFASLECRKTGHAPKWLDWQLRFAQSKTLSNQLITSLVADAPSLVTADLALFTVLMPTRGESGLLSEHVGFVDLNSIDFGERPPSSVPVQALSRSSDPVVSSNGALFAMLSSTYEGASNKSIVLSKLPSYFSASSLRNANGAAEQVEEDKKVNELRMSQFLALACLRKTDPSDISRAFAADAARESAAKLLVEVGDLLKITESKRQDVLVKIEGATQKGPSHDSNSIPFHQALRLLKIRTAMEAGQDSSKSGARLEQLILELGLCFQVLRLARVKTEVTATPTQPAAESGKKKGGAAAAKATAPVVANEARERVYYQLESVWPLLAQLQWFLTLLDDVSKLALATSAVSGGDAGAGTADNTSKPVAQDSFESDFVRMLNKPTPRRLVLQILAHFCDFQEWVASTTNKDNLPPATGISLGDEANLSSSTGLASDGRLLAVSEQMALARDALQRVVGDASIDLADFAQLLVKIEADSSIGGTGGTASGPNQSRESDRFWWATLDGSKLDPAGGASTGKMEQDPAAGLQAKLLSSIVDPQSGALVDVLTLFVSPSDVLDERSVLYEKGALDDRASDERAHVKESALVKALSAMSAKRSDVEQRRDIVRKVSLSHAVTHNSILNDASTLLRSHPTTVIPASAASRLPPGVVAGNDVNSDTTFVRVSVMRAKRCLRCHALSQDPITATYALLPPPASAINPAAMMVDPNLPPQVQMQLQMQMMQMQMQLQQQQQQGGAAVQPGAVMPTMSTLLPLMQPQPKLLSIEVGQQGSSLDRFRFNCLCGGSWWVL</sequence>
<accession>R9NXL6</accession>
<feature type="region of interest" description="Disordered" evidence="1">
    <location>
        <begin position="99"/>
        <end position="118"/>
    </location>
</feature>
<evidence type="ECO:0000313" key="2">
    <source>
        <dbReference type="EMBL" id="GAC93307.1"/>
    </source>
</evidence>
<evidence type="ECO:0000313" key="3">
    <source>
        <dbReference type="Proteomes" id="UP000014071"/>
    </source>
</evidence>
<dbReference type="HOGENOM" id="CLU_262639_0_0_1"/>
<dbReference type="Proteomes" id="UP000014071">
    <property type="component" value="Unassembled WGS sequence"/>
</dbReference>
<feature type="compositionally biased region" description="Basic and acidic residues" evidence="1">
    <location>
        <begin position="379"/>
        <end position="388"/>
    </location>
</feature>
<feature type="compositionally biased region" description="Polar residues" evidence="1">
    <location>
        <begin position="274"/>
        <end position="290"/>
    </location>
</feature>
<dbReference type="EMBL" id="DF238775">
    <property type="protein sequence ID" value="GAC93307.1"/>
    <property type="molecule type" value="Genomic_DNA"/>
</dbReference>
<dbReference type="RefSeq" id="XP_012186894.1">
    <property type="nucleotide sequence ID" value="XM_012331504.1"/>
</dbReference>
<proteinExistence type="predicted"/>
<name>R9NXL6_PSEHS</name>
<protein>
    <submittedName>
        <fullName evidence="2">Uncharacterized protein</fullName>
    </submittedName>
</protein>
<feature type="region of interest" description="Disordered" evidence="1">
    <location>
        <begin position="361"/>
        <end position="408"/>
    </location>
</feature>
<feature type="region of interest" description="Disordered" evidence="1">
    <location>
        <begin position="534"/>
        <end position="569"/>
    </location>
</feature>
<feature type="compositionally biased region" description="Polar residues" evidence="1">
    <location>
        <begin position="361"/>
        <end position="378"/>
    </location>
</feature>
<feature type="compositionally biased region" description="Polar residues" evidence="1">
    <location>
        <begin position="551"/>
        <end position="561"/>
    </location>
</feature>